<dbReference type="InterPro" id="IPR027417">
    <property type="entry name" value="P-loop_NTPase"/>
</dbReference>
<dbReference type="GeneID" id="38776019"/>
<reference evidence="2 3" key="1">
    <citation type="journal article" date="2018" name="Sci. Rep.">
        <title>Genome sequence of the cauliflower mushroom Sparassis crispa (Hanabiratake) and its association with beneficial usage.</title>
        <authorList>
            <person name="Kiyama R."/>
            <person name="Furutani Y."/>
            <person name="Kawaguchi K."/>
            <person name="Nakanishi T."/>
        </authorList>
    </citation>
    <scope>NUCLEOTIDE SEQUENCE [LARGE SCALE GENOMIC DNA]</scope>
</reference>
<proteinExistence type="predicted"/>
<dbReference type="Gene3D" id="3.40.50.300">
    <property type="entry name" value="P-loop containing nucleotide triphosphate hydrolases"/>
    <property type="match status" value="1"/>
</dbReference>
<dbReference type="InterPro" id="IPR001650">
    <property type="entry name" value="Helicase_C-like"/>
</dbReference>
<dbReference type="RefSeq" id="XP_027610015.1">
    <property type="nucleotide sequence ID" value="XM_027754214.1"/>
</dbReference>
<keyword evidence="3" id="KW-1185">Reference proteome</keyword>
<dbReference type="EMBL" id="BFAD01000002">
    <property type="protein sequence ID" value="GBE79102.1"/>
    <property type="molecule type" value="Genomic_DNA"/>
</dbReference>
<protein>
    <recommendedName>
        <fullName evidence="1">Helicase C-terminal domain-containing protein</fullName>
    </recommendedName>
</protein>
<dbReference type="AlphaFoldDB" id="A0A401GAA5"/>
<dbReference type="OrthoDB" id="10261556at2759"/>
<organism evidence="2 3">
    <name type="scientific">Sparassis crispa</name>
    <dbReference type="NCBI Taxonomy" id="139825"/>
    <lineage>
        <taxon>Eukaryota</taxon>
        <taxon>Fungi</taxon>
        <taxon>Dikarya</taxon>
        <taxon>Basidiomycota</taxon>
        <taxon>Agaricomycotina</taxon>
        <taxon>Agaricomycetes</taxon>
        <taxon>Polyporales</taxon>
        <taxon>Sparassidaceae</taxon>
        <taxon>Sparassis</taxon>
    </lineage>
</organism>
<evidence type="ECO:0000259" key="1">
    <source>
        <dbReference type="Pfam" id="PF00271"/>
    </source>
</evidence>
<dbReference type="STRING" id="139825.A0A401GAA5"/>
<feature type="domain" description="Helicase C-terminal" evidence="1">
    <location>
        <begin position="1"/>
        <end position="53"/>
    </location>
</feature>
<dbReference type="Proteomes" id="UP000287166">
    <property type="component" value="Unassembled WGS sequence"/>
</dbReference>
<evidence type="ECO:0000313" key="3">
    <source>
        <dbReference type="Proteomes" id="UP000287166"/>
    </source>
</evidence>
<comment type="caution">
    <text evidence="2">The sequence shown here is derived from an EMBL/GenBank/DDBJ whole genome shotgun (WGS) entry which is preliminary data.</text>
</comment>
<gene>
    <name evidence="2" type="ORF">SCP_0202990</name>
</gene>
<evidence type="ECO:0000313" key="2">
    <source>
        <dbReference type="EMBL" id="GBE79102.1"/>
    </source>
</evidence>
<accession>A0A401GAA5</accession>
<sequence length="53" mass="6088">MTPEFREIATSNLKEGTLYGLYCTDSFGMGVDLPDIKIVIQWRCTCNLDTLWQ</sequence>
<dbReference type="InParanoid" id="A0A401GAA5"/>
<dbReference type="Pfam" id="PF00271">
    <property type="entry name" value="Helicase_C"/>
    <property type="match status" value="1"/>
</dbReference>
<name>A0A401GAA5_9APHY</name>
<dbReference type="SUPFAM" id="SSF52540">
    <property type="entry name" value="P-loop containing nucleoside triphosphate hydrolases"/>
    <property type="match status" value="1"/>
</dbReference>